<dbReference type="GO" id="GO:0016301">
    <property type="term" value="F:kinase activity"/>
    <property type="evidence" value="ECO:0007669"/>
    <property type="project" value="UniProtKB-KW"/>
</dbReference>
<feature type="transmembrane region" description="Helical" evidence="9">
    <location>
        <begin position="57"/>
        <end position="76"/>
    </location>
</feature>
<dbReference type="SMART" id="SM00387">
    <property type="entry name" value="HATPase_c"/>
    <property type="match status" value="1"/>
</dbReference>
<evidence type="ECO:0000256" key="6">
    <source>
        <dbReference type="ARBA" id="ARBA00022777"/>
    </source>
</evidence>
<evidence type="ECO:0000256" key="3">
    <source>
        <dbReference type="ARBA" id="ARBA00022553"/>
    </source>
</evidence>
<keyword evidence="9" id="KW-0472">Membrane</keyword>
<keyword evidence="9" id="KW-0812">Transmembrane</keyword>
<dbReference type="EC" id="2.7.13.3" evidence="2"/>
<evidence type="ECO:0000313" key="12">
    <source>
        <dbReference type="Proteomes" id="UP001595901"/>
    </source>
</evidence>
<proteinExistence type="predicted"/>
<dbReference type="RefSeq" id="WP_380430192.1">
    <property type="nucleotide sequence ID" value="NZ_JBHSAC010000024.1"/>
</dbReference>
<dbReference type="InterPro" id="IPR036890">
    <property type="entry name" value="HATPase_C_sf"/>
</dbReference>
<feature type="transmembrane region" description="Helical" evidence="9">
    <location>
        <begin position="131"/>
        <end position="153"/>
    </location>
</feature>
<reference evidence="12" key="1">
    <citation type="journal article" date="2019" name="Int. J. Syst. Evol. Microbiol.">
        <title>The Global Catalogue of Microorganisms (GCM) 10K type strain sequencing project: providing services to taxonomists for standard genome sequencing and annotation.</title>
        <authorList>
            <consortium name="The Broad Institute Genomics Platform"/>
            <consortium name="The Broad Institute Genome Sequencing Center for Infectious Disease"/>
            <person name="Wu L."/>
            <person name="Ma J."/>
        </authorList>
    </citation>
    <scope>NUCLEOTIDE SEQUENCE [LARGE SCALE GENOMIC DNA]</scope>
    <source>
        <strain evidence="12">CCUG 58728</strain>
    </source>
</reference>
<dbReference type="Gene3D" id="3.30.565.10">
    <property type="entry name" value="Histidine kinase-like ATPase, C-terminal domain"/>
    <property type="match status" value="1"/>
</dbReference>
<keyword evidence="6 11" id="KW-0418">Kinase</keyword>
<organism evidence="11 12">
    <name type="scientific">Streptococcus dentapri</name>
    <dbReference type="NCBI Taxonomy" id="573564"/>
    <lineage>
        <taxon>Bacteria</taxon>
        <taxon>Bacillati</taxon>
        <taxon>Bacillota</taxon>
        <taxon>Bacilli</taxon>
        <taxon>Lactobacillales</taxon>
        <taxon>Streptococcaceae</taxon>
        <taxon>Streptococcus</taxon>
    </lineage>
</organism>
<dbReference type="SUPFAM" id="SSF55874">
    <property type="entry name" value="ATPase domain of HSP90 chaperone/DNA topoisomerase II/histidine kinase"/>
    <property type="match status" value="1"/>
</dbReference>
<evidence type="ECO:0000259" key="10">
    <source>
        <dbReference type="SMART" id="SM00387"/>
    </source>
</evidence>
<dbReference type="PANTHER" id="PTHR24421">
    <property type="entry name" value="NITRATE/NITRITE SENSOR PROTEIN NARX-RELATED"/>
    <property type="match status" value="1"/>
</dbReference>
<dbReference type="EMBL" id="JBHSAC010000024">
    <property type="protein sequence ID" value="MFC3931705.1"/>
    <property type="molecule type" value="Genomic_DNA"/>
</dbReference>
<gene>
    <name evidence="11" type="ORF">ACFOSE_02715</name>
</gene>
<feature type="transmembrane region" description="Helical" evidence="9">
    <location>
        <begin position="179"/>
        <end position="198"/>
    </location>
</feature>
<dbReference type="Pfam" id="PF02518">
    <property type="entry name" value="HATPase_c"/>
    <property type="match status" value="1"/>
</dbReference>
<feature type="domain" description="Histidine kinase/HSP90-like ATPase" evidence="10">
    <location>
        <begin position="340"/>
        <end position="428"/>
    </location>
</feature>
<dbReference type="InterPro" id="IPR050482">
    <property type="entry name" value="Sensor_HK_TwoCompSys"/>
</dbReference>
<keyword evidence="4" id="KW-0808">Transferase</keyword>
<dbReference type="InterPro" id="IPR003594">
    <property type="entry name" value="HATPase_dom"/>
</dbReference>
<dbReference type="InterPro" id="IPR011712">
    <property type="entry name" value="Sig_transdc_His_kin_sub3_dim/P"/>
</dbReference>
<comment type="caution">
    <text evidence="11">The sequence shown here is derived from an EMBL/GenBank/DDBJ whole genome shotgun (WGS) entry which is preliminary data.</text>
</comment>
<dbReference type="Pfam" id="PF07730">
    <property type="entry name" value="HisKA_3"/>
    <property type="match status" value="1"/>
</dbReference>
<dbReference type="CDD" id="cd16917">
    <property type="entry name" value="HATPase_UhpB-NarQ-NarX-like"/>
    <property type="match status" value="1"/>
</dbReference>
<evidence type="ECO:0000256" key="8">
    <source>
        <dbReference type="ARBA" id="ARBA00023012"/>
    </source>
</evidence>
<keyword evidence="5" id="KW-0547">Nucleotide-binding</keyword>
<evidence type="ECO:0000256" key="9">
    <source>
        <dbReference type="SAM" id="Phobius"/>
    </source>
</evidence>
<comment type="catalytic activity">
    <reaction evidence="1">
        <text>ATP + protein L-histidine = ADP + protein N-phospho-L-histidine.</text>
        <dbReference type="EC" id="2.7.13.3"/>
    </reaction>
</comment>
<keyword evidence="7" id="KW-0067">ATP-binding</keyword>
<keyword evidence="8" id="KW-0902">Two-component regulatory system</keyword>
<evidence type="ECO:0000256" key="5">
    <source>
        <dbReference type="ARBA" id="ARBA00022741"/>
    </source>
</evidence>
<keyword evidence="12" id="KW-1185">Reference proteome</keyword>
<evidence type="ECO:0000256" key="7">
    <source>
        <dbReference type="ARBA" id="ARBA00022840"/>
    </source>
</evidence>
<dbReference type="Proteomes" id="UP001595901">
    <property type="component" value="Unassembled WGS sequence"/>
</dbReference>
<evidence type="ECO:0000313" key="11">
    <source>
        <dbReference type="EMBL" id="MFC3931705.1"/>
    </source>
</evidence>
<sequence>MTSQRVINISRYILVVINFLAIWNIGMTYLLSSKYIVAHHLSQSLLENLEVAPQSPTLVFFTSLGGYLCLVGVIYLRARRTSIGLLMLEIFLMLSVFVTLQYSYNGIILLVFLDIFYSLDYTILQRKRSWALVLFISSLLLLLSDNDVLSSMIKIPDVDTYLNFYADRTQFGFKLIKNLLYSLNLVAFFGSFIFYIVISARERQEMQEKLQEISKINEDLNAYADLTEKITEDRERKRIAREIHDTLGHALTGISSGMDAVSVLIDMNPDKAKEQVNKMSLVVRNSIQDVRRSLNRLRPEALEGHTLRGALENMLVEYQSLSKLKIEFIYDWGDADLDITTEDIIFRAIQESVTNSLRHGHANQVVVHCYQDEHYYRITIRDDGMGCEHINVGYGLMQMKERLSMVGGSVIYDGSQGFLTQIIIPRTKGTNHD</sequence>
<keyword evidence="3" id="KW-0597">Phosphoprotein</keyword>
<protein>
    <recommendedName>
        <fullName evidence="2">histidine kinase</fullName>
        <ecNumber evidence="2">2.7.13.3</ecNumber>
    </recommendedName>
</protein>
<feature type="transmembrane region" description="Helical" evidence="9">
    <location>
        <begin position="12"/>
        <end position="37"/>
    </location>
</feature>
<evidence type="ECO:0000256" key="2">
    <source>
        <dbReference type="ARBA" id="ARBA00012438"/>
    </source>
</evidence>
<keyword evidence="9" id="KW-1133">Transmembrane helix</keyword>
<name>A0ABV8CZY2_9STRE</name>
<evidence type="ECO:0000256" key="1">
    <source>
        <dbReference type="ARBA" id="ARBA00000085"/>
    </source>
</evidence>
<dbReference type="Gene3D" id="1.20.5.1930">
    <property type="match status" value="1"/>
</dbReference>
<accession>A0ABV8CZY2</accession>
<dbReference type="PANTHER" id="PTHR24421:SF10">
    <property type="entry name" value="NITRATE_NITRITE SENSOR PROTEIN NARQ"/>
    <property type="match status" value="1"/>
</dbReference>
<evidence type="ECO:0000256" key="4">
    <source>
        <dbReference type="ARBA" id="ARBA00022679"/>
    </source>
</evidence>